<evidence type="ECO:0000256" key="2">
    <source>
        <dbReference type="SAM" id="SignalP"/>
    </source>
</evidence>
<dbReference type="GO" id="GO:0005576">
    <property type="term" value="C:extracellular region"/>
    <property type="evidence" value="ECO:0007669"/>
    <property type="project" value="InterPro"/>
</dbReference>
<keyword evidence="5" id="KW-1185">Reference proteome</keyword>
<keyword evidence="1 2" id="KW-0732">Signal</keyword>
<dbReference type="GO" id="GO:0030248">
    <property type="term" value="F:cellulose binding"/>
    <property type="evidence" value="ECO:0007669"/>
    <property type="project" value="InterPro"/>
</dbReference>
<organism evidence="4 5">
    <name type="scientific">Coprinopsis cinerea (strain Okayama-7 / 130 / ATCC MYA-4618 / FGSC 9003)</name>
    <name type="common">Inky cap fungus</name>
    <name type="synonym">Hormographiella aspergillata</name>
    <dbReference type="NCBI Taxonomy" id="240176"/>
    <lineage>
        <taxon>Eukaryota</taxon>
        <taxon>Fungi</taxon>
        <taxon>Dikarya</taxon>
        <taxon>Basidiomycota</taxon>
        <taxon>Agaricomycotina</taxon>
        <taxon>Agaricomycetes</taxon>
        <taxon>Agaricomycetidae</taxon>
        <taxon>Agaricales</taxon>
        <taxon>Agaricineae</taxon>
        <taxon>Psathyrellaceae</taxon>
        <taxon>Coprinopsis</taxon>
    </lineage>
</organism>
<dbReference type="KEGG" id="cci:CC1G_06012"/>
<dbReference type="GeneID" id="6006240"/>
<evidence type="ECO:0000313" key="5">
    <source>
        <dbReference type="Proteomes" id="UP000001861"/>
    </source>
</evidence>
<dbReference type="InParanoid" id="A8N4N4"/>
<reference evidence="4 5" key="1">
    <citation type="journal article" date="2010" name="Proc. Natl. Acad. Sci. U.S.A.">
        <title>Insights into evolution of multicellular fungi from the assembled chromosomes of the mushroom Coprinopsis cinerea (Coprinus cinereus).</title>
        <authorList>
            <person name="Stajich J.E."/>
            <person name="Wilke S.K."/>
            <person name="Ahren D."/>
            <person name="Au C.H."/>
            <person name="Birren B.W."/>
            <person name="Borodovsky M."/>
            <person name="Burns C."/>
            <person name="Canback B."/>
            <person name="Casselton L.A."/>
            <person name="Cheng C.K."/>
            <person name="Deng J."/>
            <person name="Dietrich F.S."/>
            <person name="Fargo D.C."/>
            <person name="Farman M.L."/>
            <person name="Gathman A.C."/>
            <person name="Goldberg J."/>
            <person name="Guigo R."/>
            <person name="Hoegger P.J."/>
            <person name="Hooker J.B."/>
            <person name="Huggins A."/>
            <person name="James T.Y."/>
            <person name="Kamada T."/>
            <person name="Kilaru S."/>
            <person name="Kodira C."/>
            <person name="Kues U."/>
            <person name="Kupfer D."/>
            <person name="Kwan H.S."/>
            <person name="Lomsadze A."/>
            <person name="Li W."/>
            <person name="Lilly W.W."/>
            <person name="Ma L.J."/>
            <person name="Mackey A.J."/>
            <person name="Manning G."/>
            <person name="Martin F."/>
            <person name="Muraguchi H."/>
            <person name="Natvig D.O."/>
            <person name="Palmerini H."/>
            <person name="Ramesh M.A."/>
            <person name="Rehmeyer C.J."/>
            <person name="Roe B.A."/>
            <person name="Shenoy N."/>
            <person name="Stanke M."/>
            <person name="Ter-Hovhannisyan V."/>
            <person name="Tunlid A."/>
            <person name="Velagapudi R."/>
            <person name="Vision T.J."/>
            <person name="Zeng Q."/>
            <person name="Zolan M.E."/>
            <person name="Pukkila P.J."/>
        </authorList>
    </citation>
    <scope>NUCLEOTIDE SEQUENCE [LARGE SCALE GENOMIC DNA]</scope>
    <source>
        <strain evidence="5">Okayama-7 / 130 / ATCC MYA-4618 / FGSC 9003</strain>
    </source>
</reference>
<accession>A8N4N4</accession>
<name>A8N4N4_COPC7</name>
<proteinExistence type="predicted"/>
<evidence type="ECO:0000259" key="3">
    <source>
        <dbReference type="Pfam" id="PF00734"/>
    </source>
</evidence>
<dbReference type="EMBL" id="AACS02000003">
    <property type="protein sequence ID" value="EAU92025.1"/>
    <property type="molecule type" value="Genomic_DNA"/>
</dbReference>
<feature type="signal peptide" evidence="2">
    <location>
        <begin position="1"/>
        <end position="19"/>
    </location>
</feature>
<evidence type="ECO:0000256" key="1">
    <source>
        <dbReference type="ARBA" id="ARBA00022729"/>
    </source>
</evidence>
<dbReference type="VEuPathDB" id="FungiDB:CC1G_06012"/>
<feature type="domain" description="CBM1" evidence="3">
    <location>
        <begin position="33"/>
        <end position="53"/>
    </location>
</feature>
<gene>
    <name evidence="4" type="ORF">CC1G_06012</name>
</gene>
<protein>
    <recommendedName>
        <fullName evidence="3">CBM1 domain-containing protein</fullName>
    </recommendedName>
</protein>
<dbReference type="InterPro" id="IPR000254">
    <property type="entry name" value="CBD"/>
</dbReference>
<dbReference type="AlphaFoldDB" id="A8N4N4"/>
<dbReference type="SUPFAM" id="SSF57180">
    <property type="entry name" value="Cellulose-binding domain"/>
    <property type="match status" value="1"/>
</dbReference>
<dbReference type="GO" id="GO:0005975">
    <property type="term" value="P:carbohydrate metabolic process"/>
    <property type="evidence" value="ECO:0007669"/>
    <property type="project" value="InterPro"/>
</dbReference>
<dbReference type="InterPro" id="IPR035971">
    <property type="entry name" value="CBD_sf"/>
</dbReference>
<evidence type="ECO:0000313" key="4">
    <source>
        <dbReference type="EMBL" id="EAU92025.1"/>
    </source>
</evidence>
<dbReference type="Proteomes" id="UP000001861">
    <property type="component" value="Unassembled WGS sequence"/>
</dbReference>
<comment type="caution">
    <text evidence="4">The sequence shown here is derived from an EMBL/GenBank/DDBJ whole genome shotgun (WGS) entry which is preliminary data.</text>
</comment>
<dbReference type="Pfam" id="PF00734">
    <property type="entry name" value="CBM_1"/>
    <property type="match status" value="1"/>
</dbReference>
<sequence length="108" mass="11695">MRFSTLAFIFASLVSTVAASPLKIAPPVLGVDQCGGDYYDGSRTCPEGLRCQRFTRLFHGCVPVQEEDPIMSILPHPAIPVEEPAFSILPHPAIPGPEEPTFSILPHP</sequence>
<feature type="chain" id="PRO_5002727045" description="CBM1 domain-containing protein" evidence="2">
    <location>
        <begin position="20"/>
        <end position="108"/>
    </location>
</feature>
<dbReference type="OrthoDB" id="10506405at2759"/>
<dbReference type="RefSeq" id="XP_001829803.1">
    <property type="nucleotide sequence ID" value="XM_001829751.1"/>
</dbReference>